<protein>
    <recommendedName>
        <fullName evidence="2">histidine kinase</fullName>
        <ecNumber evidence="2">2.7.13.3</ecNumber>
    </recommendedName>
</protein>
<comment type="caution">
    <text evidence="7">The sequence shown here is derived from an EMBL/GenBank/DDBJ whole genome shotgun (WGS) entry which is preliminary data.</text>
</comment>
<dbReference type="PANTHER" id="PTHR43711">
    <property type="entry name" value="TWO-COMPONENT HISTIDINE KINASE"/>
    <property type="match status" value="1"/>
</dbReference>
<dbReference type="PROSITE" id="PS50109">
    <property type="entry name" value="HIS_KIN"/>
    <property type="match status" value="1"/>
</dbReference>
<dbReference type="Gene3D" id="3.30.565.10">
    <property type="entry name" value="Histidine kinase-like ATPase, C-terminal domain"/>
    <property type="match status" value="1"/>
</dbReference>
<feature type="domain" description="Histidine kinase" evidence="6">
    <location>
        <begin position="1"/>
        <end position="154"/>
    </location>
</feature>
<dbReference type="InterPro" id="IPR050736">
    <property type="entry name" value="Sensor_HK_Regulatory"/>
</dbReference>
<dbReference type="EMBL" id="BARS01043979">
    <property type="protein sequence ID" value="GAG31168.1"/>
    <property type="molecule type" value="Genomic_DNA"/>
</dbReference>
<dbReference type="Pfam" id="PF02518">
    <property type="entry name" value="HATPase_c"/>
    <property type="match status" value="1"/>
</dbReference>
<keyword evidence="5" id="KW-0902">Two-component regulatory system</keyword>
<reference evidence="7" key="1">
    <citation type="journal article" date="2014" name="Front. Microbiol.">
        <title>High frequency of phylogenetically diverse reductive dehalogenase-homologous genes in deep subseafloor sedimentary metagenomes.</title>
        <authorList>
            <person name="Kawai M."/>
            <person name="Futagami T."/>
            <person name="Toyoda A."/>
            <person name="Takaki Y."/>
            <person name="Nishi S."/>
            <person name="Hori S."/>
            <person name="Arai W."/>
            <person name="Tsubouchi T."/>
            <person name="Morono Y."/>
            <person name="Uchiyama I."/>
            <person name="Ito T."/>
            <person name="Fujiyama A."/>
            <person name="Inagaki F."/>
            <person name="Takami H."/>
        </authorList>
    </citation>
    <scope>NUCLEOTIDE SEQUENCE</scope>
    <source>
        <strain evidence="7">Expedition CK06-06</strain>
    </source>
</reference>
<dbReference type="PRINTS" id="PR00344">
    <property type="entry name" value="BCTRLSENSOR"/>
</dbReference>
<dbReference type="InterPro" id="IPR003594">
    <property type="entry name" value="HATPase_dom"/>
</dbReference>
<dbReference type="InterPro" id="IPR004358">
    <property type="entry name" value="Sig_transdc_His_kin-like_C"/>
</dbReference>
<evidence type="ECO:0000313" key="7">
    <source>
        <dbReference type="EMBL" id="GAG31168.1"/>
    </source>
</evidence>
<gene>
    <name evidence="7" type="ORF">S01H1_66503</name>
</gene>
<dbReference type="GO" id="GO:0004673">
    <property type="term" value="F:protein histidine kinase activity"/>
    <property type="evidence" value="ECO:0007669"/>
    <property type="project" value="UniProtKB-EC"/>
</dbReference>
<keyword evidence="4" id="KW-0418">Kinase</keyword>
<evidence type="ECO:0000256" key="3">
    <source>
        <dbReference type="ARBA" id="ARBA00022679"/>
    </source>
</evidence>
<organism evidence="7">
    <name type="scientific">marine sediment metagenome</name>
    <dbReference type="NCBI Taxonomy" id="412755"/>
    <lineage>
        <taxon>unclassified sequences</taxon>
        <taxon>metagenomes</taxon>
        <taxon>ecological metagenomes</taxon>
    </lineage>
</organism>
<evidence type="ECO:0000259" key="6">
    <source>
        <dbReference type="PROSITE" id="PS50109"/>
    </source>
</evidence>
<dbReference type="SMART" id="SM00387">
    <property type="entry name" value="HATPase_c"/>
    <property type="match status" value="1"/>
</dbReference>
<accession>X0X3D9</accession>
<comment type="catalytic activity">
    <reaction evidence="1">
        <text>ATP + protein L-histidine = ADP + protein N-phospho-L-histidine.</text>
        <dbReference type="EC" id="2.7.13.3"/>
    </reaction>
</comment>
<evidence type="ECO:0000256" key="5">
    <source>
        <dbReference type="ARBA" id="ARBA00023012"/>
    </source>
</evidence>
<dbReference type="EC" id="2.7.13.3" evidence="2"/>
<dbReference type="AlphaFoldDB" id="X0X3D9"/>
<evidence type="ECO:0000256" key="1">
    <source>
        <dbReference type="ARBA" id="ARBA00000085"/>
    </source>
</evidence>
<proteinExistence type="predicted"/>
<dbReference type="PANTHER" id="PTHR43711:SF26">
    <property type="entry name" value="SENSOR HISTIDINE KINASE RCSC"/>
    <property type="match status" value="1"/>
</dbReference>
<sequence length="154" mass="16815">LLVDIKPIKLREIVDLAVRDYRKDIRKKGLALNLEEKDEGVVVLADMDKMVEALSNVINNAVKFTDKGSITIKITREGKYGVVEVRDTGTGMSDEVLNNLFTKEKALSDTPTSIGGAGLGLYIAKSFMEVQKGDITATSVVGEGSTFVLRIPRE</sequence>
<name>X0X3D9_9ZZZZ</name>
<evidence type="ECO:0000256" key="2">
    <source>
        <dbReference type="ARBA" id="ARBA00012438"/>
    </source>
</evidence>
<evidence type="ECO:0000256" key="4">
    <source>
        <dbReference type="ARBA" id="ARBA00022777"/>
    </source>
</evidence>
<dbReference type="SUPFAM" id="SSF55874">
    <property type="entry name" value="ATPase domain of HSP90 chaperone/DNA topoisomerase II/histidine kinase"/>
    <property type="match status" value="1"/>
</dbReference>
<dbReference type="GO" id="GO:0000160">
    <property type="term" value="P:phosphorelay signal transduction system"/>
    <property type="evidence" value="ECO:0007669"/>
    <property type="project" value="UniProtKB-KW"/>
</dbReference>
<dbReference type="InterPro" id="IPR005467">
    <property type="entry name" value="His_kinase_dom"/>
</dbReference>
<dbReference type="InterPro" id="IPR036890">
    <property type="entry name" value="HATPase_C_sf"/>
</dbReference>
<feature type="non-terminal residue" evidence="7">
    <location>
        <position position="1"/>
    </location>
</feature>
<keyword evidence="3" id="KW-0808">Transferase</keyword>